<dbReference type="EMBL" id="PYWC01000079">
    <property type="protein sequence ID" value="PWW73468.1"/>
    <property type="molecule type" value="Genomic_DNA"/>
</dbReference>
<dbReference type="GO" id="GO:0003857">
    <property type="term" value="F:(3S)-3-hydroxyacyl-CoA dehydrogenase (NAD+) activity"/>
    <property type="evidence" value="ECO:0007669"/>
    <property type="project" value="TreeGrafter"/>
</dbReference>
<dbReference type="PANTHER" id="PTHR13078">
    <property type="entry name" value="PEROXISOMAL MULTIFUNCTIONAL ENZYME TYPE 2-RELATED"/>
    <property type="match status" value="1"/>
</dbReference>
<comment type="caution">
    <text evidence="1">The sequence shown here is derived from an EMBL/GenBank/DDBJ whole genome shotgun (WGS) entry which is preliminary data.</text>
</comment>
<dbReference type="STRING" id="42249.A0A317SGW6"/>
<proteinExistence type="predicted"/>
<dbReference type="AlphaFoldDB" id="A0A317SGW6"/>
<evidence type="ECO:0000313" key="2">
    <source>
        <dbReference type="Proteomes" id="UP000246991"/>
    </source>
</evidence>
<keyword evidence="2" id="KW-1185">Reference proteome</keyword>
<dbReference type="PANTHER" id="PTHR13078:SF57">
    <property type="entry name" value="DEHYDRATASE, PUTATIVE (AFU_ORTHOLOGUE AFUA_5G00640)-RELATED"/>
    <property type="match status" value="1"/>
</dbReference>
<dbReference type="Proteomes" id="UP000246991">
    <property type="component" value="Unassembled WGS sequence"/>
</dbReference>
<dbReference type="InterPro" id="IPR029069">
    <property type="entry name" value="HotDog_dom_sf"/>
</dbReference>
<protein>
    <submittedName>
        <fullName evidence="1">Uncharacterized protein</fullName>
    </submittedName>
</protein>
<dbReference type="Gene3D" id="3.10.129.10">
    <property type="entry name" value="Hotdog Thioesterase"/>
    <property type="match status" value="1"/>
</dbReference>
<dbReference type="OrthoDB" id="60204at2759"/>
<dbReference type="GO" id="GO:0044594">
    <property type="term" value="F:17-beta-hydroxysteroid dehydrogenase (NAD+) activity"/>
    <property type="evidence" value="ECO:0007669"/>
    <property type="project" value="TreeGrafter"/>
</dbReference>
<evidence type="ECO:0000313" key="1">
    <source>
        <dbReference type="EMBL" id="PWW73468.1"/>
    </source>
</evidence>
<dbReference type="GO" id="GO:0004300">
    <property type="term" value="F:enoyl-CoA hydratase activity"/>
    <property type="evidence" value="ECO:0007669"/>
    <property type="project" value="TreeGrafter"/>
</dbReference>
<dbReference type="GO" id="GO:0005777">
    <property type="term" value="C:peroxisome"/>
    <property type="evidence" value="ECO:0007669"/>
    <property type="project" value="TreeGrafter"/>
</dbReference>
<dbReference type="SUPFAM" id="SSF54637">
    <property type="entry name" value="Thioesterase/thiol ester dehydrase-isomerase"/>
    <property type="match status" value="1"/>
</dbReference>
<dbReference type="GO" id="GO:0006635">
    <property type="term" value="P:fatty acid beta-oxidation"/>
    <property type="evidence" value="ECO:0007669"/>
    <property type="project" value="TreeGrafter"/>
</dbReference>
<name>A0A317SGW6_9PEZI</name>
<accession>A0A317SGW6</accession>
<sequence>MNSGAKAILGVSKLDPAWSVDGERQLTVLKPIPTGPTGRGHWDRKLPTPGRRAPNVTFVQPMSPEFSLPYRKVYLPLYANLTIGQKIGYKGAILHGLDAWNMSAHAILKTFGNSNHVMLKVFQARFASMILSRPATSSSP</sequence>
<gene>
    <name evidence="1" type="ORF">C7212DRAFT_347302</name>
</gene>
<organism evidence="1 2">
    <name type="scientific">Tuber magnatum</name>
    <name type="common">white Piedmont truffle</name>
    <dbReference type="NCBI Taxonomy" id="42249"/>
    <lineage>
        <taxon>Eukaryota</taxon>
        <taxon>Fungi</taxon>
        <taxon>Dikarya</taxon>
        <taxon>Ascomycota</taxon>
        <taxon>Pezizomycotina</taxon>
        <taxon>Pezizomycetes</taxon>
        <taxon>Pezizales</taxon>
        <taxon>Tuberaceae</taxon>
        <taxon>Tuber</taxon>
    </lineage>
</organism>
<reference evidence="1 2" key="1">
    <citation type="submission" date="2018-03" db="EMBL/GenBank/DDBJ databases">
        <title>Genomes of Pezizomycetes fungi and the evolution of truffles.</title>
        <authorList>
            <person name="Murat C."/>
            <person name="Payen T."/>
            <person name="Noel B."/>
            <person name="Kuo A."/>
            <person name="Martin F.M."/>
        </authorList>
    </citation>
    <scope>NUCLEOTIDE SEQUENCE [LARGE SCALE GENOMIC DNA]</scope>
    <source>
        <strain evidence="1">091103-1</strain>
    </source>
</reference>